<accession>A0A507QYU0</accession>
<feature type="non-terminal residue" evidence="2">
    <location>
        <position position="137"/>
    </location>
</feature>
<dbReference type="EMBL" id="VIFY01000023">
    <property type="protein sequence ID" value="TQB75147.1"/>
    <property type="molecule type" value="Genomic_DNA"/>
</dbReference>
<reference evidence="2 3" key="1">
    <citation type="submission" date="2019-06" db="EMBL/GenBank/DDBJ databases">
        <title>Wine fermentation using esterase from Monascus purpureus.</title>
        <authorList>
            <person name="Geng C."/>
            <person name="Zhang Y."/>
        </authorList>
    </citation>
    <scope>NUCLEOTIDE SEQUENCE [LARGE SCALE GENOMIC DNA]</scope>
    <source>
        <strain evidence="2">HQ1</strain>
    </source>
</reference>
<dbReference type="STRING" id="5098.A0A507QYU0"/>
<organism evidence="2 3">
    <name type="scientific">Monascus purpureus</name>
    <name type="common">Red mold</name>
    <name type="synonym">Monascus anka</name>
    <dbReference type="NCBI Taxonomy" id="5098"/>
    <lineage>
        <taxon>Eukaryota</taxon>
        <taxon>Fungi</taxon>
        <taxon>Dikarya</taxon>
        <taxon>Ascomycota</taxon>
        <taxon>Pezizomycotina</taxon>
        <taxon>Eurotiomycetes</taxon>
        <taxon>Eurotiomycetidae</taxon>
        <taxon>Eurotiales</taxon>
        <taxon>Aspergillaceae</taxon>
        <taxon>Monascus</taxon>
    </lineage>
</organism>
<evidence type="ECO:0000313" key="2">
    <source>
        <dbReference type="EMBL" id="TQB75147.1"/>
    </source>
</evidence>
<dbReference type="AlphaFoldDB" id="A0A507QYU0"/>
<dbReference type="Proteomes" id="UP000319663">
    <property type="component" value="Unassembled WGS sequence"/>
</dbReference>
<protein>
    <submittedName>
        <fullName evidence="2">Uncharacterized protein</fullName>
    </submittedName>
</protein>
<keyword evidence="3" id="KW-1185">Reference proteome</keyword>
<evidence type="ECO:0000313" key="3">
    <source>
        <dbReference type="Proteomes" id="UP000319663"/>
    </source>
</evidence>
<evidence type="ECO:0000256" key="1">
    <source>
        <dbReference type="SAM" id="MobiDB-lite"/>
    </source>
</evidence>
<gene>
    <name evidence="2" type="ORF">MPDQ_003693</name>
</gene>
<sequence length="137" mass="15252">MAKLNIKAGNYNYSPLSPETRMPDLYNPFSAEYLQVSHTQVGQGHYTLLWSGCRASTAYRERKYPHHDLLGAQKPGGNGIQTTSRLHCHENQPKLSRIAASLLAETLSLYRLKKISDSDKDLKNGSGMPAKLTLPPK</sequence>
<comment type="caution">
    <text evidence="2">The sequence shown here is derived from an EMBL/GenBank/DDBJ whole genome shotgun (WGS) entry which is preliminary data.</text>
</comment>
<proteinExistence type="predicted"/>
<name>A0A507QYU0_MONPU</name>
<feature type="region of interest" description="Disordered" evidence="1">
    <location>
        <begin position="118"/>
        <end position="137"/>
    </location>
</feature>